<comment type="similarity">
    <text evidence="1">Belongs to the ros/MucR family.</text>
</comment>
<dbReference type="RefSeq" id="WP_238310216.1">
    <property type="nucleotide sequence ID" value="NZ_BPQV01000003.1"/>
</dbReference>
<dbReference type="Pfam" id="PF05443">
    <property type="entry name" value="ROS_MUCR"/>
    <property type="match status" value="1"/>
</dbReference>
<dbReference type="InterPro" id="IPR041920">
    <property type="entry name" value="ROS/MUCR_sf"/>
</dbReference>
<evidence type="ECO:0000256" key="1">
    <source>
        <dbReference type="ARBA" id="ARBA00007031"/>
    </source>
</evidence>
<protein>
    <submittedName>
        <fullName evidence="2">Transcriptional regulatory protein ros</fullName>
    </submittedName>
</protein>
<organism evidence="2 3">
    <name type="scientific">Methylobacterium organophilum</name>
    <dbReference type="NCBI Taxonomy" id="410"/>
    <lineage>
        <taxon>Bacteria</taxon>
        <taxon>Pseudomonadati</taxon>
        <taxon>Pseudomonadota</taxon>
        <taxon>Alphaproteobacteria</taxon>
        <taxon>Hyphomicrobiales</taxon>
        <taxon>Methylobacteriaceae</taxon>
        <taxon>Methylobacterium</taxon>
    </lineage>
</organism>
<reference evidence="2" key="2">
    <citation type="submission" date="2021-08" db="EMBL/GenBank/DDBJ databases">
        <authorList>
            <person name="Tani A."/>
            <person name="Ola A."/>
            <person name="Ogura Y."/>
            <person name="Katsura K."/>
            <person name="Hayashi T."/>
        </authorList>
    </citation>
    <scope>NUCLEOTIDE SEQUENCE</scope>
    <source>
        <strain evidence="2">NBRC 15689</strain>
    </source>
</reference>
<sequence length="145" mass="15285">MSNDNTTLDEISLSLTADIVTAFVTNNVLPAKELPGLITSVYAALSSLGGSPAVPAEEAAVEQATPKQIHKSITPQALISFIDGKPYKTLKRHLGTHGLDPVAYRRRYGLPDDYPMVAPNYSAARSALAKEIGLGRPGGRASQAA</sequence>
<proteinExistence type="inferred from homology"/>
<comment type="caution">
    <text evidence="2">The sequence shown here is derived from an EMBL/GenBank/DDBJ whole genome shotgun (WGS) entry which is preliminary data.</text>
</comment>
<accession>A0ABQ4T4K1</accession>
<name>A0ABQ4T4K1_METOR</name>
<reference evidence="2" key="1">
    <citation type="journal article" date="2021" name="Front. Microbiol.">
        <title>Comprehensive Comparative Genomics and Phenotyping of Methylobacterium Species.</title>
        <authorList>
            <person name="Alessa O."/>
            <person name="Ogura Y."/>
            <person name="Fujitani Y."/>
            <person name="Takami H."/>
            <person name="Hayashi T."/>
            <person name="Sahin N."/>
            <person name="Tani A."/>
        </authorList>
    </citation>
    <scope>NUCLEOTIDE SEQUENCE</scope>
    <source>
        <strain evidence="2">NBRC 15689</strain>
    </source>
</reference>
<evidence type="ECO:0000313" key="3">
    <source>
        <dbReference type="Proteomes" id="UP001055156"/>
    </source>
</evidence>
<dbReference type="InterPro" id="IPR008807">
    <property type="entry name" value="ROS_MUCR"/>
</dbReference>
<evidence type="ECO:0000313" key="2">
    <source>
        <dbReference type="EMBL" id="GJE26248.1"/>
    </source>
</evidence>
<keyword evidence="3" id="KW-1185">Reference proteome</keyword>
<dbReference type="EMBL" id="BPQV01000003">
    <property type="protein sequence ID" value="GJE26248.1"/>
    <property type="molecule type" value="Genomic_DNA"/>
</dbReference>
<dbReference type="Proteomes" id="UP001055156">
    <property type="component" value="Unassembled WGS sequence"/>
</dbReference>
<gene>
    <name evidence="2" type="primary">ros_1</name>
    <name evidence="2" type="ORF">LKMONMHP_1097</name>
</gene>
<dbReference type="Gene3D" id="1.10.10.1550">
    <property type="entry name" value="ROS/MUCR transcriptional regulator protein"/>
    <property type="match status" value="1"/>
</dbReference>